<accession>A0ABD5VHT9</accession>
<evidence type="ECO:0000256" key="18">
    <source>
        <dbReference type="SAM" id="Phobius"/>
    </source>
</evidence>
<feature type="transmembrane region" description="Helical" evidence="18">
    <location>
        <begin position="234"/>
        <end position="257"/>
    </location>
</feature>
<evidence type="ECO:0000259" key="21">
    <source>
        <dbReference type="Pfam" id="PF22627"/>
    </source>
</evidence>
<dbReference type="PANTHER" id="PTHR13872">
    <property type="entry name" value="DOLICHYL-DIPHOSPHOOLIGOSACCHARIDE--PROTEIN GLYCOSYLTRANSFERASE SUBUNIT"/>
    <property type="match status" value="1"/>
</dbReference>
<feature type="domain" description="AglB-like core" evidence="21">
    <location>
        <begin position="537"/>
        <end position="624"/>
    </location>
</feature>
<keyword evidence="14" id="KW-0464">Manganese</keyword>
<dbReference type="Pfam" id="PF22627">
    <property type="entry name" value="AglB_core-like"/>
    <property type="match status" value="1"/>
</dbReference>
<feature type="transmembrane region" description="Helical" evidence="18">
    <location>
        <begin position="150"/>
        <end position="169"/>
    </location>
</feature>
<comment type="catalytic activity">
    <reaction evidence="16">
        <text>an archaeal dolichyl phosphooligosaccharide + [protein]-L-asparagine = an archaeal dolichyl phosphate + a glycoprotein with the oligosaccharide chain attached by N-beta-D-glycosyl linkage to a protein L-asparagine.</text>
        <dbReference type="EC" id="2.4.99.21"/>
    </reaction>
</comment>
<evidence type="ECO:0000256" key="7">
    <source>
        <dbReference type="ARBA" id="ARBA00022676"/>
    </source>
</evidence>
<dbReference type="InterPro" id="IPR048307">
    <property type="entry name" value="STT3_N"/>
</dbReference>
<dbReference type="EC" id="2.4.99.21" evidence="6"/>
<dbReference type="GO" id="GO:0016757">
    <property type="term" value="F:glycosyltransferase activity"/>
    <property type="evidence" value="ECO:0007669"/>
    <property type="project" value="UniProtKB-KW"/>
</dbReference>
<evidence type="ECO:0000256" key="15">
    <source>
        <dbReference type="ARBA" id="ARBA00030679"/>
    </source>
</evidence>
<feature type="compositionally biased region" description="Low complexity" evidence="17">
    <location>
        <begin position="906"/>
        <end position="918"/>
    </location>
</feature>
<evidence type="ECO:0000256" key="3">
    <source>
        <dbReference type="ARBA" id="ARBA00004651"/>
    </source>
</evidence>
<evidence type="ECO:0000256" key="1">
    <source>
        <dbReference type="ARBA" id="ARBA00001936"/>
    </source>
</evidence>
<organism evidence="22 23">
    <name type="scientific">Halorubellus litoreus</name>
    <dbReference type="NCBI Taxonomy" id="755308"/>
    <lineage>
        <taxon>Archaea</taxon>
        <taxon>Methanobacteriati</taxon>
        <taxon>Methanobacteriota</taxon>
        <taxon>Stenosarchaea group</taxon>
        <taxon>Halobacteria</taxon>
        <taxon>Halobacteriales</taxon>
        <taxon>Halorubellaceae</taxon>
        <taxon>Halorubellus</taxon>
    </lineage>
</organism>
<evidence type="ECO:0000256" key="2">
    <source>
        <dbReference type="ARBA" id="ARBA00001946"/>
    </source>
</evidence>
<feature type="transmembrane region" description="Helical" evidence="18">
    <location>
        <begin position="401"/>
        <end position="419"/>
    </location>
</feature>
<evidence type="ECO:0000256" key="16">
    <source>
        <dbReference type="ARBA" id="ARBA00034066"/>
    </source>
</evidence>
<feature type="compositionally biased region" description="Polar residues" evidence="17">
    <location>
        <begin position="534"/>
        <end position="543"/>
    </location>
</feature>
<reference evidence="22 23" key="1">
    <citation type="journal article" date="2019" name="Int. J. Syst. Evol. Microbiol.">
        <title>The Global Catalogue of Microorganisms (GCM) 10K type strain sequencing project: providing services to taxonomists for standard genome sequencing and annotation.</title>
        <authorList>
            <consortium name="The Broad Institute Genomics Platform"/>
            <consortium name="The Broad Institute Genome Sequencing Center for Infectious Disease"/>
            <person name="Wu L."/>
            <person name="Ma J."/>
        </authorList>
    </citation>
    <scope>NUCLEOTIDE SEQUENCE [LARGE SCALE GENOMIC DNA]</scope>
    <source>
        <strain evidence="22 23">GX26</strain>
    </source>
</reference>
<protein>
    <recommendedName>
        <fullName evidence="6">dolichyl-phosphooligosaccharide-protein glycotransferase</fullName>
        <ecNumber evidence="6">2.4.99.21</ecNumber>
    </recommendedName>
    <alternativeName>
        <fullName evidence="15">Oligosaccharyl transferase</fullName>
    </alternativeName>
</protein>
<comment type="caution">
    <text evidence="22">The sequence shown here is derived from an EMBL/GenBank/DDBJ whole genome shotgun (WGS) entry which is preliminary data.</text>
</comment>
<evidence type="ECO:0000256" key="8">
    <source>
        <dbReference type="ARBA" id="ARBA00022679"/>
    </source>
</evidence>
<feature type="transmembrane region" description="Helical" evidence="18">
    <location>
        <begin position="24"/>
        <end position="43"/>
    </location>
</feature>
<dbReference type="RefSeq" id="WP_336349729.1">
    <property type="nucleotide sequence ID" value="NZ_JAZAQL010000002.1"/>
</dbReference>
<comment type="subcellular location">
    <subcellularLocation>
        <location evidence="3">Cell membrane</location>
        <topology evidence="3">Multi-pass membrane protein</topology>
    </subcellularLocation>
</comment>
<keyword evidence="9 18" id="KW-0812">Transmembrane</keyword>
<keyword evidence="23" id="KW-1185">Reference proteome</keyword>
<dbReference type="GO" id="GO:0046872">
    <property type="term" value="F:metal ion binding"/>
    <property type="evidence" value="ECO:0007669"/>
    <property type="project" value="UniProtKB-KW"/>
</dbReference>
<evidence type="ECO:0000313" key="22">
    <source>
        <dbReference type="EMBL" id="MFC6952742.1"/>
    </source>
</evidence>
<feature type="transmembrane region" description="Helical" evidence="18">
    <location>
        <begin position="181"/>
        <end position="200"/>
    </location>
</feature>
<evidence type="ECO:0000259" key="19">
    <source>
        <dbReference type="Pfam" id="PF02516"/>
    </source>
</evidence>
<proteinExistence type="inferred from homology"/>
<evidence type="ECO:0000256" key="5">
    <source>
        <dbReference type="ARBA" id="ARBA00010810"/>
    </source>
</evidence>
<dbReference type="PANTHER" id="PTHR13872:SF1">
    <property type="entry name" value="DOLICHYL-DIPHOSPHOOLIGOSACCHARIDE--PROTEIN GLYCOSYLTRANSFERASE SUBUNIT STT3B"/>
    <property type="match status" value="1"/>
</dbReference>
<dbReference type="Proteomes" id="UP001596395">
    <property type="component" value="Unassembled WGS sequence"/>
</dbReference>
<evidence type="ECO:0000259" key="20">
    <source>
        <dbReference type="Pfam" id="PF18079"/>
    </source>
</evidence>
<dbReference type="Gene3D" id="2.60.40.3390">
    <property type="match status" value="1"/>
</dbReference>
<evidence type="ECO:0000256" key="6">
    <source>
        <dbReference type="ARBA" id="ARBA00012602"/>
    </source>
</evidence>
<keyword evidence="11" id="KW-0460">Magnesium</keyword>
<dbReference type="Gene3D" id="3.40.50.12610">
    <property type="match status" value="1"/>
</dbReference>
<name>A0ABD5VHT9_9EURY</name>
<evidence type="ECO:0000256" key="12">
    <source>
        <dbReference type="ARBA" id="ARBA00022989"/>
    </source>
</evidence>
<feature type="transmembrane region" description="Helical" evidence="18">
    <location>
        <begin position="487"/>
        <end position="512"/>
    </location>
</feature>
<dbReference type="InterPro" id="IPR026410">
    <property type="entry name" value="OlisacTrfase_arch"/>
</dbReference>
<evidence type="ECO:0000256" key="9">
    <source>
        <dbReference type="ARBA" id="ARBA00022692"/>
    </source>
</evidence>
<dbReference type="InterPro" id="IPR003674">
    <property type="entry name" value="Oligo_trans_STT3"/>
</dbReference>
<feature type="transmembrane region" description="Helical" evidence="18">
    <location>
        <begin position="431"/>
        <end position="447"/>
    </location>
</feature>
<keyword evidence="8 22" id="KW-0808">Transferase</keyword>
<gene>
    <name evidence="22" type="ORF">ACFQGB_07675</name>
</gene>
<feature type="region of interest" description="Disordered" evidence="17">
    <location>
        <begin position="902"/>
        <end position="937"/>
    </location>
</feature>
<dbReference type="Pfam" id="PF02516">
    <property type="entry name" value="STT3"/>
    <property type="match status" value="1"/>
</dbReference>
<comment type="similarity">
    <text evidence="5">Belongs to the STT3 family.</text>
</comment>
<feature type="transmembrane region" description="Helical" evidence="18">
    <location>
        <begin position="299"/>
        <end position="320"/>
    </location>
</feature>
<keyword evidence="12 18" id="KW-1133">Transmembrane helix</keyword>
<comment type="pathway">
    <text evidence="4">Protein modification; protein glycosylation.</text>
</comment>
<feature type="compositionally biased region" description="Low complexity" evidence="17">
    <location>
        <begin position="927"/>
        <end position="937"/>
    </location>
</feature>
<feature type="transmembrane region" description="Helical" evidence="18">
    <location>
        <begin position="125"/>
        <end position="144"/>
    </location>
</feature>
<feature type="transmembrane region" description="Helical" evidence="18">
    <location>
        <begin position="269"/>
        <end position="287"/>
    </location>
</feature>
<dbReference type="NCBIfam" id="TIGR04154">
    <property type="entry name" value="archaeo_STT3"/>
    <property type="match status" value="1"/>
</dbReference>
<dbReference type="InterPro" id="IPR054479">
    <property type="entry name" value="AglB-like_core"/>
</dbReference>
<evidence type="ECO:0000256" key="11">
    <source>
        <dbReference type="ARBA" id="ARBA00022842"/>
    </source>
</evidence>
<evidence type="ECO:0000256" key="17">
    <source>
        <dbReference type="SAM" id="MobiDB-lite"/>
    </source>
</evidence>
<evidence type="ECO:0000256" key="10">
    <source>
        <dbReference type="ARBA" id="ARBA00022723"/>
    </source>
</evidence>
<feature type="region of interest" description="Disordered" evidence="17">
    <location>
        <begin position="522"/>
        <end position="543"/>
    </location>
</feature>
<feature type="transmembrane region" description="Helical" evidence="18">
    <location>
        <begin position="332"/>
        <end position="353"/>
    </location>
</feature>
<feature type="domain" description="Oligosaccharyl transferase STT3 N-terminal" evidence="19">
    <location>
        <begin position="55"/>
        <end position="502"/>
    </location>
</feature>
<comment type="cofactor">
    <cofactor evidence="1">
        <name>Mn(2+)</name>
        <dbReference type="ChEBI" id="CHEBI:29035"/>
    </cofactor>
</comment>
<evidence type="ECO:0000313" key="23">
    <source>
        <dbReference type="Proteomes" id="UP001596395"/>
    </source>
</evidence>
<feature type="domain" description="Archaeal glycosylation protein B peripheral" evidence="20">
    <location>
        <begin position="806"/>
        <end position="902"/>
    </location>
</feature>
<keyword evidence="13 18" id="KW-0472">Membrane</keyword>
<evidence type="ECO:0000256" key="14">
    <source>
        <dbReference type="ARBA" id="ARBA00023211"/>
    </source>
</evidence>
<dbReference type="InterPro" id="IPR041154">
    <property type="entry name" value="AglB_P1"/>
</dbReference>
<keyword evidence="10" id="KW-0479">Metal-binding</keyword>
<dbReference type="GO" id="GO:0005886">
    <property type="term" value="C:plasma membrane"/>
    <property type="evidence" value="ECO:0007669"/>
    <property type="project" value="UniProtKB-SubCell"/>
</dbReference>
<evidence type="ECO:0000256" key="4">
    <source>
        <dbReference type="ARBA" id="ARBA00004922"/>
    </source>
</evidence>
<dbReference type="Pfam" id="PF18079">
    <property type="entry name" value="AglB_L1"/>
    <property type="match status" value="1"/>
</dbReference>
<sequence>MSSETETSQDLIEGQSVVDLFREYYHVPVLAALVGFMLWLRILPADNFIRPDGVYFSGNDAWYHLRETTYAVKNWPSTMPFDPWTQFPYGVSNSQFGTLYDQLVATAALVVGLGDPSQRQIATTLLYAPAVIGAAVAVPTYFIARRLTGRFGALFGVAVLALLPGTFLARTIAGFSDHHAAEVLFHAISVLAFMVALNVAETEKPIYELVVDRDWDALRTPTLYSVAAGVAISLYVWVWPPAIVLVGIIGTFFLLALGAKYATGSSPDHIAYVGVVAMTTVAVFSLVRLDEFGFSASAISLLHVILTLAVAAGCAFLVWLARQWEGSGFSRVLFPFSALSIALVGAVAFSFVLPEAWGSIQNNLERVLTLGQSDTVLTIGEAQALVEMGPNYLQRLNRTLVLLYGLTYITGIAGLLALTYRAVTERLRAEYVFVAVWTVFVFMMTLTQQRFNYYLVLPVAVLNAYFVGELLGVVNIDSSFDLEDIQFYHVSVVLAAIVLVIAPIAPIGAIAMTSSNVHAQVTGGAQGTGPAPRTVTSWDSTTDWMQNGTPEIEGMEKYGTYEKTEDFEYPESAYGIMSWWDYGHWITVRGDRIPHANPFQAGARTASRYFLYENETKANLLLEALPSLSPREGNIDNYTTSDYRDMIAEQTDQQRAEDTRYVTIDYQMATRKFGAIATWSGPPAGEYFARQNQNASLGGQNLTVPYQTFSDRYEETMLAKLYWDDADGLEHYRLVHSSQQRKLLVTYSRLNPQTGQVMQQPFLSSIGNLGGNRSIQNFFLLQQRQDFVVHDVRQATSVKTFERVEGAELTGSASPGANVTVSLTLNNTQTGTNFTYEQTAQANEDGEFAVTVPYATNDAVSPSQGGTDSAIEADGVYTLNVENGGITTVAVPESAVLDGESITVDASGGSNASTAAAGDESDDEDSSASGSESASAVVGSQFVGAPARVA</sequence>
<feature type="transmembrane region" description="Helical" evidence="18">
    <location>
        <begin position="453"/>
        <end position="475"/>
    </location>
</feature>
<comment type="cofactor">
    <cofactor evidence="2">
        <name>Mg(2+)</name>
        <dbReference type="ChEBI" id="CHEBI:18420"/>
    </cofactor>
</comment>
<keyword evidence="7" id="KW-0328">Glycosyltransferase</keyword>
<dbReference type="EMBL" id="JBHSXN010000002">
    <property type="protein sequence ID" value="MFC6952742.1"/>
    <property type="molecule type" value="Genomic_DNA"/>
</dbReference>
<evidence type="ECO:0000256" key="13">
    <source>
        <dbReference type="ARBA" id="ARBA00023136"/>
    </source>
</evidence>
<dbReference type="AlphaFoldDB" id="A0ABD5VHT9"/>